<dbReference type="RefSeq" id="WP_127726971.1">
    <property type="nucleotide sequence ID" value="NZ_SACP01000001.1"/>
</dbReference>
<proteinExistence type="predicted"/>
<evidence type="ECO:0000256" key="1">
    <source>
        <dbReference type="SAM" id="Phobius"/>
    </source>
</evidence>
<feature type="transmembrane region" description="Helical" evidence="1">
    <location>
        <begin position="168"/>
        <end position="189"/>
    </location>
</feature>
<feature type="transmembrane region" description="Helical" evidence="1">
    <location>
        <begin position="103"/>
        <end position="122"/>
    </location>
</feature>
<protein>
    <recommendedName>
        <fullName evidence="4">Ceramidase</fullName>
    </recommendedName>
</protein>
<keyword evidence="1" id="KW-0812">Transmembrane</keyword>
<evidence type="ECO:0008006" key="4">
    <source>
        <dbReference type="Google" id="ProtNLM"/>
    </source>
</evidence>
<comment type="caution">
    <text evidence="2">The sequence shown here is derived from an EMBL/GenBank/DDBJ whole genome shotgun (WGS) entry which is preliminary data.</text>
</comment>
<feature type="transmembrane region" description="Helical" evidence="1">
    <location>
        <begin position="195"/>
        <end position="217"/>
    </location>
</feature>
<reference evidence="2 3" key="1">
    <citation type="submission" date="2019-01" db="EMBL/GenBank/DDBJ databases">
        <authorList>
            <person name="Chen W.-M."/>
        </authorList>
    </citation>
    <scope>NUCLEOTIDE SEQUENCE [LARGE SCALE GENOMIC DNA]</scope>
    <source>
        <strain evidence="2 3">TER-1</strain>
    </source>
</reference>
<organism evidence="2 3">
    <name type="scientific">Methylobacterium oryzihabitans</name>
    <dbReference type="NCBI Taxonomy" id="2499852"/>
    <lineage>
        <taxon>Bacteria</taxon>
        <taxon>Pseudomonadati</taxon>
        <taxon>Pseudomonadota</taxon>
        <taxon>Alphaproteobacteria</taxon>
        <taxon>Hyphomicrobiales</taxon>
        <taxon>Methylobacteriaceae</taxon>
        <taxon>Methylobacterium</taxon>
    </lineage>
</organism>
<keyword evidence="3" id="KW-1185">Reference proteome</keyword>
<evidence type="ECO:0000313" key="3">
    <source>
        <dbReference type="Proteomes" id="UP000286997"/>
    </source>
</evidence>
<dbReference type="EMBL" id="SACP01000001">
    <property type="protein sequence ID" value="RVU21728.1"/>
    <property type="molecule type" value="Genomic_DNA"/>
</dbReference>
<feature type="transmembrane region" description="Helical" evidence="1">
    <location>
        <begin position="142"/>
        <end position="161"/>
    </location>
</feature>
<feature type="transmembrane region" description="Helical" evidence="1">
    <location>
        <begin position="20"/>
        <end position="41"/>
    </location>
</feature>
<dbReference type="Proteomes" id="UP000286997">
    <property type="component" value="Unassembled WGS sequence"/>
</dbReference>
<dbReference type="OrthoDB" id="277121at2"/>
<accession>A0A3S2VFE9</accession>
<feature type="transmembrane region" description="Helical" evidence="1">
    <location>
        <begin position="78"/>
        <end position="96"/>
    </location>
</feature>
<keyword evidence="1" id="KW-1133">Transmembrane helix</keyword>
<sequence length="230" mass="23405">MAGGWWEPVRAYCERTGPEVWAEPLNAVSNAAFLVAALVLWREGRGRRDATAAALTGLVAVIGVGSTLFHTLAVRWSMLADVIPIAVFIHAAFLVMVRRLLGLGAVAGVAATLAFAAAAAGFEPALSALAGTPLGPATNGSIDYAPAALALVGVGAAGLAAAPPGRRWAGRALIGLGLVFAASLGARTLDPSLCAAVPVGTHWLWHLLNAVVLYGLVRTARRLGPAGHAT</sequence>
<name>A0A3S2VFE9_9HYPH</name>
<feature type="transmembrane region" description="Helical" evidence="1">
    <location>
        <begin position="53"/>
        <end position="72"/>
    </location>
</feature>
<keyword evidence="1" id="KW-0472">Membrane</keyword>
<gene>
    <name evidence="2" type="ORF">EOE48_01390</name>
</gene>
<evidence type="ECO:0000313" key="2">
    <source>
        <dbReference type="EMBL" id="RVU21728.1"/>
    </source>
</evidence>
<dbReference type="AlphaFoldDB" id="A0A3S2VFE9"/>